<dbReference type="PRINTS" id="PR01590">
    <property type="entry name" value="HTHFIS"/>
</dbReference>
<accession>A0A1I3MLF2</accession>
<keyword evidence="4" id="KW-0804">Transcription</keyword>
<dbReference type="PROSITE" id="PS50045">
    <property type="entry name" value="SIGMA54_INTERACT_4"/>
    <property type="match status" value="1"/>
</dbReference>
<dbReference type="FunFam" id="3.40.50.300:FF:000006">
    <property type="entry name" value="DNA-binding transcriptional regulator NtrC"/>
    <property type="match status" value="1"/>
</dbReference>
<evidence type="ECO:0000259" key="5">
    <source>
        <dbReference type="PROSITE" id="PS50045"/>
    </source>
</evidence>
<keyword evidence="1" id="KW-0547">Nucleotide-binding</keyword>
<dbReference type="InterPro" id="IPR027417">
    <property type="entry name" value="P-loop_NTPase"/>
</dbReference>
<protein>
    <submittedName>
        <fullName evidence="6">Transcriptional regulator of acetoin/glycerol metabolism</fullName>
    </submittedName>
</protein>
<dbReference type="SMART" id="SM00382">
    <property type="entry name" value="AAA"/>
    <property type="match status" value="1"/>
</dbReference>
<dbReference type="SUPFAM" id="SSF55785">
    <property type="entry name" value="PYP-like sensor domain (PAS domain)"/>
    <property type="match status" value="1"/>
</dbReference>
<dbReference type="GO" id="GO:0005524">
    <property type="term" value="F:ATP binding"/>
    <property type="evidence" value="ECO:0007669"/>
    <property type="project" value="UniProtKB-KW"/>
</dbReference>
<dbReference type="OrthoDB" id="9771372at2"/>
<dbReference type="SUPFAM" id="SSF52540">
    <property type="entry name" value="P-loop containing nucleoside triphosphate hydrolases"/>
    <property type="match status" value="1"/>
</dbReference>
<evidence type="ECO:0000313" key="7">
    <source>
        <dbReference type="Proteomes" id="UP000199545"/>
    </source>
</evidence>
<dbReference type="InterPro" id="IPR009057">
    <property type="entry name" value="Homeodomain-like_sf"/>
</dbReference>
<dbReference type="Gene3D" id="1.10.10.60">
    <property type="entry name" value="Homeodomain-like"/>
    <property type="match status" value="1"/>
</dbReference>
<dbReference type="InterPro" id="IPR058031">
    <property type="entry name" value="AAA_lid_NorR"/>
</dbReference>
<dbReference type="Gene3D" id="3.30.450.40">
    <property type="match status" value="1"/>
</dbReference>
<dbReference type="SUPFAM" id="SSF46689">
    <property type="entry name" value="Homeodomain-like"/>
    <property type="match status" value="1"/>
</dbReference>
<keyword evidence="7" id="KW-1185">Reference proteome</keyword>
<dbReference type="GO" id="GO:0006355">
    <property type="term" value="P:regulation of DNA-templated transcription"/>
    <property type="evidence" value="ECO:0007669"/>
    <property type="project" value="InterPro"/>
</dbReference>
<proteinExistence type="predicted"/>
<dbReference type="PANTHER" id="PTHR32071:SF81">
    <property type="entry name" value="PROPIONATE CATABOLISM OPERON REGULATORY PROTEIN"/>
    <property type="match status" value="1"/>
</dbReference>
<dbReference type="InterPro" id="IPR035965">
    <property type="entry name" value="PAS-like_dom_sf"/>
</dbReference>
<dbReference type="InterPro" id="IPR002078">
    <property type="entry name" value="Sigma_54_int"/>
</dbReference>
<evidence type="ECO:0000256" key="2">
    <source>
        <dbReference type="ARBA" id="ARBA00022840"/>
    </source>
</evidence>
<dbReference type="GO" id="GO:0043565">
    <property type="term" value="F:sequence-specific DNA binding"/>
    <property type="evidence" value="ECO:0007669"/>
    <property type="project" value="InterPro"/>
</dbReference>
<dbReference type="PANTHER" id="PTHR32071">
    <property type="entry name" value="TRANSCRIPTIONAL REGULATORY PROTEIN"/>
    <property type="match status" value="1"/>
</dbReference>
<dbReference type="EMBL" id="FORR01000003">
    <property type="protein sequence ID" value="SFI97761.1"/>
    <property type="molecule type" value="Genomic_DNA"/>
</dbReference>
<evidence type="ECO:0000256" key="1">
    <source>
        <dbReference type="ARBA" id="ARBA00022741"/>
    </source>
</evidence>
<reference evidence="6 7" key="1">
    <citation type="submission" date="2016-10" db="EMBL/GenBank/DDBJ databases">
        <authorList>
            <person name="de Groot N.N."/>
        </authorList>
    </citation>
    <scope>NUCLEOTIDE SEQUENCE [LARGE SCALE GENOMIC DNA]</scope>
    <source>
        <strain evidence="6 7">DSM 44778</strain>
    </source>
</reference>
<dbReference type="Gene3D" id="1.10.8.60">
    <property type="match status" value="1"/>
</dbReference>
<organism evidence="6 7">
    <name type="scientific">Thermoflavimicrobium dichotomicum</name>
    <dbReference type="NCBI Taxonomy" id="46223"/>
    <lineage>
        <taxon>Bacteria</taxon>
        <taxon>Bacillati</taxon>
        <taxon>Bacillota</taxon>
        <taxon>Bacilli</taxon>
        <taxon>Bacillales</taxon>
        <taxon>Thermoactinomycetaceae</taxon>
        <taxon>Thermoflavimicrobium</taxon>
    </lineage>
</organism>
<name>A0A1I3MLF2_9BACL</name>
<evidence type="ECO:0000313" key="6">
    <source>
        <dbReference type="EMBL" id="SFI97761.1"/>
    </source>
</evidence>
<evidence type="ECO:0000256" key="3">
    <source>
        <dbReference type="ARBA" id="ARBA00023015"/>
    </source>
</evidence>
<dbReference type="PROSITE" id="PS00675">
    <property type="entry name" value="SIGMA54_INTERACT_1"/>
    <property type="match status" value="1"/>
</dbReference>
<dbReference type="Pfam" id="PF02954">
    <property type="entry name" value="HTH_8"/>
    <property type="match status" value="1"/>
</dbReference>
<dbReference type="InterPro" id="IPR003593">
    <property type="entry name" value="AAA+_ATPase"/>
</dbReference>
<dbReference type="InterPro" id="IPR025943">
    <property type="entry name" value="Sigma_54_int_dom_ATP-bd_2"/>
</dbReference>
<dbReference type="Proteomes" id="UP000199545">
    <property type="component" value="Unassembled WGS sequence"/>
</dbReference>
<dbReference type="InterPro" id="IPR002197">
    <property type="entry name" value="HTH_Fis"/>
</dbReference>
<keyword evidence="2" id="KW-0067">ATP-binding</keyword>
<dbReference type="InterPro" id="IPR025662">
    <property type="entry name" value="Sigma_54_int_dom_ATP-bd_1"/>
</dbReference>
<gene>
    <name evidence="6" type="ORF">SAMN05421852_103115</name>
</gene>
<sequence>MNMTTIPPSVISSWNRSRKYGINPQEAHHRSLSPRELLDRQAVMKELLDASRDILDHLYQQLKQTDIIIALTDQDGYLVATWGCPTIANQFRKGIFDVGTNWNEDTKGTTAIGLALTEKRPVTVLGKQHYCLEYHVLGCSATPLFSATGELLGILGIGGDVRTHYDHLLPLIVAAAQACQSRLLLQSTERELVLHLCESDTTMKSYKKPLISVDEEGLIRRINEEAAQILQMPMAECVGRPLSHWIGEKQMTNLLSAKNLSLKQMDVVNPPSANHPHRWIIQPILDQRPKVFRKLHSSDVKQPDNSTSFITRGVKIGKAVVQCPRVQKLYRFALRVAKTNANILICGETGTGKGVLAKEIHRASGRTGPFLTLNCGAIPSQLIESELFGYERGAFTGARSNGHQGKFEAADGGTLFLDEIGEMSPMAQVALLKVLEEKVITRIGSHRPIPVNVRIIAATNKDLVREVEEGRFREDLYYRLREIELALPPLRERTDLAYLIEEFMAQISEELKIGMTLELDAYHALLQYKWPGNIREMRQVIRQAAFHAYMGRESTTISVEDLSFSNQLKSPVSVSLHEMEEEVIARTLQATGGNLTAAARQLGIGRTTLYRKLSQYPKLKHLHKRLQQR</sequence>
<keyword evidence="3" id="KW-0805">Transcription regulation</keyword>
<dbReference type="Pfam" id="PF00158">
    <property type="entry name" value="Sigma54_activat"/>
    <property type="match status" value="1"/>
</dbReference>
<dbReference type="AlphaFoldDB" id="A0A1I3MLF2"/>
<dbReference type="Gene3D" id="3.30.450.20">
    <property type="entry name" value="PAS domain"/>
    <property type="match status" value="1"/>
</dbReference>
<dbReference type="PROSITE" id="PS00676">
    <property type="entry name" value="SIGMA54_INTERACT_2"/>
    <property type="match status" value="1"/>
</dbReference>
<evidence type="ECO:0000256" key="4">
    <source>
        <dbReference type="ARBA" id="ARBA00023163"/>
    </source>
</evidence>
<dbReference type="RefSeq" id="WP_093228458.1">
    <property type="nucleotide sequence ID" value="NZ_FORR01000003.1"/>
</dbReference>
<dbReference type="CDD" id="cd00009">
    <property type="entry name" value="AAA"/>
    <property type="match status" value="1"/>
</dbReference>
<dbReference type="STRING" id="46223.SAMN05421852_103115"/>
<feature type="domain" description="Sigma-54 factor interaction" evidence="5">
    <location>
        <begin position="319"/>
        <end position="546"/>
    </location>
</feature>
<dbReference type="InterPro" id="IPR029016">
    <property type="entry name" value="GAF-like_dom_sf"/>
</dbReference>
<dbReference type="Gene3D" id="3.40.50.300">
    <property type="entry name" value="P-loop containing nucleotide triphosphate hydrolases"/>
    <property type="match status" value="1"/>
</dbReference>
<dbReference type="Pfam" id="PF25601">
    <property type="entry name" value="AAA_lid_14"/>
    <property type="match status" value="1"/>
</dbReference>